<dbReference type="Gene3D" id="2.60.40.10">
    <property type="entry name" value="Immunoglobulins"/>
    <property type="match status" value="1"/>
</dbReference>
<dbReference type="EMBL" id="SJSK01000001">
    <property type="protein sequence ID" value="TCC93777.1"/>
    <property type="molecule type" value="Genomic_DNA"/>
</dbReference>
<comment type="caution">
    <text evidence="4">The sequence shown here is derived from an EMBL/GenBank/DDBJ whole genome shotgun (WGS) entry which is preliminary data.</text>
</comment>
<feature type="domain" description="SbsA Ig-like" evidence="3">
    <location>
        <begin position="38"/>
        <end position="137"/>
    </location>
</feature>
<evidence type="ECO:0000259" key="3">
    <source>
        <dbReference type="Pfam" id="PF13205"/>
    </source>
</evidence>
<keyword evidence="2" id="KW-0812">Transmembrane</keyword>
<keyword evidence="2" id="KW-0472">Membrane</keyword>
<evidence type="ECO:0000313" key="4">
    <source>
        <dbReference type="EMBL" id="TCC93777.1"/>
    </source>
</evidence>
<protein>
    <recommendedName>
        <fullName evidence="3">SbsA Ig-like domain-containing protein</fullName>
    </recommendedName>
</protein>
<accession>A0A4R0N348</accession>
<gene>
    <name evidence="4" type="ORF">EZ428_03120</name>
</gene>
<dbReference type="Proteomes" id="UP000292884">
    <property type="component" value="Unassembled WGS sequence"/>
</dbReference>
<dbReference type="InterPro" id="IPR013784">
    <property type="entry name" value="Carb-bd-like_fold"/>
</dbReference>
<organism evidence="4 5">
    <name type="scientific">Pedobacter frigiditerrae</name>
    <dbReference type="NCBI Taxonomy" id="2530452"/>
    <lineage>
        <taxon>Bacteria</taxon>
        <taxon>Pseudomonadati</taxon>
        <taxon>Bacteroidota</taxon>
        <taxon>Sphingobacteriia</taxon>
        <taxon>Sphingobacteriales</taxon>
        <taxon>Sphingobacteriaceae</taxon>
        <taxon>Pedobacter</taxon>
    </lineage>
</organism>
<dbReference type="Pfam" id="PF13205">
    <property type="entry name" value="Big_5"/>
    <property type="match status" value="1"/>
</dbReference>
<dbReference type="PROSITE" id="PS51257">
    <property type="entry name" value="PROKAR_LIPOPROTEIN"/>
    <property type="match status" value="1"/>
</dbReference>
<proteinExistence type="predicted"/>
<dbReference type="InterPro" id="IPR032812">
    <property type="entry name" value="SbsA_Ig"/>
</dbReference>
<evidence type="ECO:0000256" key="1">
    <source>
        <dbReference type="ARBA" id="ARBA00022729"/>
    </source>
</evidence>
<dbReference type="GO" id="GO:0030246">
    <property type="term" value="F:carbohydrate binding"/>
    <property type="evidence" value="ECO:0007669"/>
    <property type="project" value="InterPro"/>
</dbReference>
<keyword evidence="2" id="KW-1133">Transmembrane helix</keyword>
<feature type="transmembrane region" description="Helical" evidence="2">
    <location>
        <begin position="12"/>
        <end position="30"/>
    </location>
</feature>
<name>A0A4R0N348_9SPHI</name>
<dbReference type="InterPro" id="IPR013783">
    <property type="entry name" value="Ig-like_fold"/>
</dbReference>
<dbReference type="SUPFAM" id="SSF49452">
    <property type="entry name" value="Starch-binding domain-like"/>
    <property type="match status" value="1"/>
</dbReference>
<dbReference type="RefSeq" id="WP_131551643.1">
    <property type="nucleotide sequence ID" value="NZ_SJSK01000001.1"/>
</dbReference>
<keyword evidence="5" id="KW-1185">Reference proteome</keyword>
<dbReference type="OrthoDB" id="9809989at2"/>
<reference evidence="4 5" key="1">
    <citation type="submission" date="2019-02" db="EMBL/GenBank/DDBJ databases">
        <title>Pedobacter sp. RP-1-13 sp. nov., isolated from Arctic soil.</title>
        <authorList>
            <person name="Dahal R.H."/>
        </authorList>
    </citation>
    <scope>NUCLEOTIDE SEQUENCE [LARGE SCALE GENOMIC DNA]</scope>
    <source>
        <strain evidence="4 5">RP-1-13</strain>
    </source>
</reference>
<evidence type="ECO:0000313" key="5">
    <source>
        <dbReference type="Proteomes" id="UP000292884"/>
    </source>
</evidence>
<evidence type="ECO:0000256" key="2">
    <source>
        <dbReference type="SAM" id="Phobius"/>
    </source>
</evidence>
<keyword evidence="1" id="KW-0732">Signal</keyword>
<sequence length="545" mass="61808">MPKNKKTAKTPYLHYLILIIGLFYGCASIQTPQGGPKDTTPPKVLKMEPKNMMTNFNAKKIVIDFDEYIKLNNEFKEFSISPEQDKAPILKGKLKRLEITLQDSLEKNTTYTLNFGKAITDINESNELKNFTYVFSTGPTLDSLSISGRIKNSLTGEPELDAVVFILPVERDSLFGKKKPSIYTTTDSSGLYKMNNLKKGTYKIYALKEKSGDKIYQQVNDEVGFIKEPIVLDKNLDSVNISVFKELASTFRIIDRRLNTDGSISMNFNQNLIKPEISVIEPANIDAGKKVQFNKGNDSVKVWLNDLSFDSLKVAIKDQGKILETVKFTRGKRDTYTRNITISDNTDNSVLNPNRSLKIEFNLPIDKIDLTKVILLEDSIPRKGITIEKDSSDVLSYNVKYPWKKNEPYILKFEAGSITGIFNSKNKEINKNFKLGSTDEYATLTLNVVVPDTSKNYILQLVNEKKEVVIASRRILKSSSIILANYKPASYYVRIVYDDNKNGVWDTGNVSKGIQPEKIWYASKEFSIRPNFDVREKIEIPPPTP</sequence>
<dbReference type="AlphaFoldDB" id="A0A4R0N348"/>